<dbReference type="GO" id="GO:0005506">
    <property type="term" value="F:iron ion binding"/>
    <property type="evidence" value="ECO:0007669"/>
    <property type="project" value="InterPro"/>
</dbReference>
<keyword evidence="5" id="KW-0560">Oxidoreductase</keyword>
<keyword evidence="6" id="KW-1185">Reference proteome</keyword>
<accession>A0A4U6XIM6</accession>
<dbReference type="STRING" id="1306861.A0A4U6XIM6"/>
<proteinExistence type="inferred from homology"/>
<sequence length="224" mass="24674">MTLVMNHTNTLVARLVEEARTGVDVPLGDLFADLATDVIGSCVVGYDMGSQMSAEGEGERGPDGLLTILRDSMALQPHFFGSGLWASMRRLSARRRLKDYQRILDARVGSIIQQDTKNGFAAKYVGSDAWAPSLFQQSIDQFKTLILAGQDATACALQWCFFYFWKQPAVLSELRSEHDSVLGTDLDGVSSRLRDGPQLLQKLPYTTVVIKGDAAAQRHLRPLP</sequence>
<dbReference type="GO" id="GO:0020037">
    <property type="term" value="F:heme binding"/>
    <property type="evidence" value="ECO:0007669"/>
    <property type="project" value="InterPro"/>
</dbReference>
<dbReference type="PANTHER" id="PTHR24305">
    <property type="entry name" value="CYTOCHROME P450"/>
    <property type="match status" value="1"/>
</dbReference>
<reference evidence="5 6" key="1">
    <citation type="journal article" date="2019" name="PLoS ONE">
        <title>Comparative genome analysis indicates high evolutionary potential of pathogenicity genes in Colletotrichum tanaceti.</title>
        <authorList>
            <person name="Lelwala R.V."/>
            <person name="Korhonen P.K."/>
            <person name="Young N.D."/>
            <person name="Scott J.B."/>
            <person name="Ades P.A."/>
            <person name="Gasser R.B."/>
            <person name="Taylor P.W.J."/>
        </authorList>
    </citation>
    <scope>NUCLEOTIDE SEQUENCE [LARGE SCALE GENOMIC DNA]</scope>
    <source>
        <strain evidence="5">BRIP57314</strain>
    </source>
</reference>
<evidence type="ECO:0000256" key="1">
    <source>
        <dbReference type="ARBA" id="ARBA00010617"/>
    </source>
</evidence>
<evidence type="ECO:0000256" key="2">
    <source>
        <dbReference type="ARBA" id="ARBA00022617"/>
    </source>
</evidence>
<dbReference type="Pfam" id="PF00067">
    <property type="entry name" value="p450"/>
    <property type="match status" value="1"/>
</dbReference>
<gene>
    <name evidence="5" type="primary">aflN</name>
    <name evidence="5" type="ORF">CTA1_2854</name>
</gene>
<dbReference type="InterPro" id="IPR036396">
    <property type="entry name" value="Cyt_P450_sf"/>
</dbReference>
<keyword evidence="2" id="KW-0349">Heme</keyword>
<evidence type="ECO:0000313" key="5">
    <source>
        <dbReference type="EMBL" id="TKW53947.1"/>
    </source>
</evidence>
<keyword evidence="5" id="KW-0503">Monooxygenase</keyword>
<dbReference type="AlphaFoldDB" id="A0A4U6XIM6"/>
<dbReference type="SUPFAM" id="SSF48264">
    <property type="entry name" value="Cytochrome P450"/>
    <property type="match status" value="1"/>
</dbReference>
<dbReference type="EMBL" id="PJEX01000161">
    <property type="protein sequence ID" value="TKW53947.1"/>
    <property type="molecule type" value="Genomic_DNA"/>
</dbReference>
<organism evidence="5 6">
    <name type="scientific">Colletotrichum tanaceti</name>
    <dbReference type="NCBI Taxonomy" id="1306861"/>
    <lineage>
        <taxon>Eukaryota</taxon>
        <taxon>Fungi</taxon>
        <taxon>Dikarya</taxon>
        <taxon>Ascomycota</taxon>
        <taxon>Pezizomycotina</taxon>
        <taxon>Sordariomycetes</taxon>
        <taxon>Hypocreomycetidae</taxon>
        <taxon>Glomerellales</taxon>
        <taxon>Glomerellaceae</taxon>
        <taxon>Colletotrichum</taxon>
        <taxon>Colletotrichum destructivum species complex</taxon>
    </lineage>
</organism>
<dbReference type="Gene3D" id="1.10.630.10">
    <property type="entry name" value="Cytochrome P450"/>
    <property type="match status" value="1"/>
</dbReference>
<keyword evidence="3" id="KW-0479">Metal-binding</keyword>
<dbReference type="InterPro" id="IPR050121">
    <property type="entry name" value="Cytochrome_P450_monoxygenase"/>
</dbReference>
<evidence type="ECO:0000313" key="6">
    <source>
        <dbReference type="Proteomes" id="UP000310108"/>
    </source>
</evidence>
<protein>
    <submittedName>
        <fullName evidence="5">Putative monooxygenase</fullName>
    </submittedName>
</protein>
<dbReference type="PANTHER" id="PTHR24305:SF166">
    <property type="entry name" value="CYTOCHROME P450 12A4, MITOCHONDRIAL-RELATED"/>
    <property type="match status" value="1"/>
</dbReference>
<dbReference type="Proteomes" id="UP000310108">
    <property type="component" value="Unassembled WGS sequence"/>
</dbReference>
<dbReference type="InterPro" id="IPR001128">
    <property type="entry name" value="Cyt_P450"/>
</dbReference>
<comment type="caution">
    <text evidence="5">The sequence shown here is derived from an EMBL/GenBank/DDBJ whole genome shotgun (WGS) entry which is preliminary data.</text>
</comment>
<name>A0A4U6XIM6_9PEZI</name>
<keyword evidence="4" id="KW-0408">Iron</keyword>
<evidence type="ECO:0000256" key="3">
    <source>
        <dbReference type="ARBA" id="ARBA00022723"/>
    </source>
</evidence>
<dbReference type="GO" id="GO:0004497">
    <property type="term" value="F:monooxygenase activity"/>
    <property type="evidence" value="ECO:0007669"/>
    <property type="project" value="UniProtKB-KW"/>
</dbReference>
<dbReference type="GO" id="GO:0016705">
    <property type="term" value="F:oxidoreductase activity, acting on paired donors, with incorporation or reduction of molecular oxygen"/>
    <property type="evidence" value="ECO:0007669"/>
    <property type="project" value="InterPro"/>
</dbReference>
<evidence type="ECO:0000256" key="4">
    <source>
        <dbReference type="ARBA" id="ARBA00023004"/>
    </source>
</evidence>
<dbReference type="OrthoDB" id="10029320at2759"/>
<comment type="similarity">
    <text evidence="1">Belongs to the cytochrome P450 family.</text>
</comment>